<dbReference type="AlphaFoldDB" id="A0A3D5QAP9"/>
<accession>A0A3D5QAP9</accession>
<evidence type="ECO:0000313" key="2">
    <source>
        <dbReference type="EMBL" id="HCW92798.1"/>
    </source>
</evidence>
<dbReference type="EMBL" id="DPPF01000079">
    <property type="protein sequence ID" value="HCW92798.1"/>
    <property type="molecule type" value="Genomic_DNA"/>
</dbReference>
<organism evidence="2 3">
    <name type="scientific">Flexistipes sinusarabici</name>
    <dbReference type="NCBI Taxonomy" id="2352"/>
    <lineage>
        <taxon>Bacteria</taxon>
        <taxon>Pseudomonadati</taxon>
        <taxon>Deferribacterota</taxon>
        <taxon>Deferribacteres</taxon>
        <taxon>Deferribacterales</taxon>
        <taxon>Flexistipitaceae</taxon>
        <taxon>Flexistipes</taxon>
    </lineage>
</organism>
<keyword evidence="2" id="KW-0238">DNA-binding</keyword>
<evidence type="ECO:0000313" key="3">
    <source>
        <dbReference type="Proteomes" id="UP000262325"/>
    </source>
</evidence>
<feature type="region of interest" description="Disordered" evidence="1">
    <location>
        <begin position="137"/>
        <end position="170"/>
    </location>
</feature>
<proteinExistence type="predicted"/>
<reference evidence="2 3" key="1">
    <citation type="journal article" date="2018" name="Nat. Biotechnol.">
        <title>A standardized bacterial taxonomy based on genome phylogeny substantially revises the tree of life.</title>
        <authorList>
            <person name="Parks D.H."/>
            <person name="Chuvochina M."/>
            <person name="Waite D.W."/>
            <person name="Rinke C."/>
            <person name="Skarshewski A."/>
            <person name="Chaumeil P.A."/>
            <person name="Hugenholtz P."/>
        </authorList>
    </citation>
    <scope>NUCLEOTIDE SEQUENCE [LARGE SCALE GENOMIC DNA]</scope>
    <source>
        <strain evidence="2">UBA8672</strain>
    </source>
</reference>
<sequence>MNIYEKIIEVRKVAGGFTKDTKGFNYEYVSGNQILSKIKDKMNEMKLLLLPVVTETAVEQIVTQSTDRGGEPVDKIEYSVSGKMEYHWVDADKPEDKVVVPWALFGMQNDPSKAFGSALTYSERYFYLKCLGLPTDEDDPDAKDTHEPETRKKNPAKTAPGGGRMIEISGKDTFKHRQEIKSLDGVFDYEKKVWKIPESRKDEAMKVFADMEITIDGVYSHNM</sequence>
<evidence type="ECO:0000256" key="1">
    <source>
        <dbReference type="SAM" id="MobiDB-lite"/>
    </source>
</evidence>
<dbReference type="InterPro" id="IPR007499">
    <property type="entry name" value="ERF_bacteria_virus"/>
</dbReference>
<feature type="compositionally biased region" description="Basic and acidic residues" evidence="1">
    <location>
        <begin position="142"/>
        <end position="152"/>
    </location>
</feature>
<protein>
    <submittedName>
        <fullName evidence="2">Single-stranded DNA-binding protein</fullName>
    </submittedName>
</protein>
<dbReference type="Pfam" id="PF04404">
    <property type="entry name" value="ERF"/>
    <property type="match status" value="1"/>
</dbReference>
<dbReference type="Proteomes" id="UP000262325">
    <property type="component" value="Unassembled WGS sequence"/>
</dbReference>
<gene>
    <name evidence="2" type="ORF">DHM44_03860</name>
</gene>
<dbReference type="GO" id="GO:0003677">
    <property type="term" value="F:DNA binding"/>
    <property type="evidence" value="ECO:0007669"/>
    <property type="project" value="UniProtKB-KW"/>
</dbReference>
<name>A0A3D5QAP9_FLESI</name>
<comment type="caution">
    <text evidence="2">The sequence shown here is derived from an EMBL/GenBank/DDBJ whole genome shotgun (WGS) entry which is preliminary data.</text>
</comment>